<organism evidence="2 3">
    <name type="scientific">Mesobacillus selenatarsenatis (strain DSM 18680 / JCM 14380 / FERM P-15431 / SF-1)</name>
    <dbReference type="NCBI Taxonomy" id="1321606"/>
    <lineage>
        <taxon>Bacteria</taxon>
        <taxon>Bacillati</taxon>
        <taxon>Bacillota</taxon>
        <taxon>Bacilli</taxon>
        <taxon>Bacillales</taxon>
        <taxon>Bacillaceae</taxon>
        <taxon>Mesobacillus</taxon>
    </lineage>
</organism>
<proteinExistence type="predicted"/>
<dbReference type="OrthoDB" id="2427663at2"/>
<dbReference type="Proteomes" id="UP000031014">
    <property type="component" value="Unassembled WGS sequence"/>
</dbReference>
<feature type="transmembrane region" description="Helical" evidence="1">
    <location>
        <begin position="62"/>
        <end position="80"/>
    </location>
</feature>
<dbReference type="AlphaFoldDB" id="A0A0A8WZB7"/>
<gene>
    <name evidence="2" type="ORF">SAMD00020551_1206</name>
</gene>
<keyword evidence="3" id="KW-1185">Reference proteome</keyword>
<feature type="transmembrane region" description="Helical" evidence="1">
    <location>
        <begin position="34"/>
        <end position="50"/>
    </location>
</feature>
<evidence type="ECO:0000313" key="3">
    <source>
        <dbReference type="Proteomes" id="UP000031014"/>
    </source>
</evidence>
<keyword evidence="1" id="KW-1133">Transmembrane helix</keyword>
<evidence type="ECO:0000256" key="1">
    <source>
        <dbReference type="SAM" id="Phobius"/>
    </source>
</evidence>
<dbReference type="RefSeq" id="WP_041964950.1">
    <property type="nucleotide sequence ID" value="NZ_BASE01000025.1"/>
</dbReference>
<keyword evidence="1" id="KW-0472">Membrane</keyword>
<reference evidence="2 3" key="1">
    <citation type="submission" date="2013-06" db="EMBL/GenBank/DDBJ databases">
        <title>Whole genome shotgun sequence of Bacillus selenatarsenatis SF-1.</title>
        <authorList>
            <person name="Kuroda M."/>
            <person name="Sei K."/>
            <person name="Yamashita M."/>
            <person name="Ike M."/>
        </authorList>
    </citation>
    <scope>NUCLEOTIDE SEQUENCE [LARGE SCALE GENOMIC DNA]</scope>
    <source>
        <strain evidence="2 3">SF-1</strain>
    </source>
</reference>
<keyword evidence="1" id="KW-0812">Transmembrane</keyword>
<name>A0A0A8WZB7_MESS1</name>
<protein>
    <submittedName>
        <fullName evidence="2">Uncharacterized protein</fullName>
    </submittedName>
</protein>
<comment type="caution">
    <text evidence="2">The sequence shown here is derived from an EMBL/GenBank/DDBJ whole genome shotgun (WGS) entry which is preliminary data.</text>
</comment>
<dbReference type="EMBL" id="BASE01000025">
    <property type="protein sequence ID" value="GAM13070.1"/>
    <property type="molecule type" value="Genomic_DNA"/>
</dbReference>
<feature type="transmembrane region" description="Helical" evidence="1">
    <location>
        <begin position="101"/>
        <end position="118"/>
    </location>
</feature>
<sequence>MTDFLWLMYLGFMGTTAIWFLIKGKYKNNITRLDFVISIITWLGLFGYVTETEMLTPLVWKIVFVFGLLWDVIFTIFFAERFAGDFDLHEEEEPMPLPAKLSGLIFVLPLYYGIFQYAF</sequence>
<evidence type="ECO:0000313" key="2">
    <source>
        <dbReference type="EMBL" id="GAM13070.1"/>
    </source>
</evidence>
<accession>A0A0A8WZB7</accession>
<feature type="transmembrane region" description="Helical" evidence="1">
    <location>
        <begin position="6"/>
        <end position="22"/>
    </location>
</feature>